<sequence>MKLVNLLMNTLDVPTEHGMSLMRDTCQQSCRTRMLESFAKVVEIPELLSLIFVHCLPTSKFATPDPKKAPLILSHVCKHWRNVALNTPCLWTTLRMFSHGCSEETANRQIQVLNHWIRFSGRYRLSFKLAYYQVETADVFVDSILRTVLNHADRCRHINIQVPAQCEYPFLKWLEKGSHVLEFLRILPLDHTHEDISVTMDLSKFPNLRSFNVKSTRLQLTWIDVPTCLQIFSLECDKFSLKSCNSVAKTLKKFHLLITESENQNIFEVMAKCFPELESLEYYMVLPSFVPRGRIEFPHLRRLVLGSRGLESSGLYNSLYLPSLSSLDVYLKFAYDTNWPHLAALLRDSSPPLKKLTINVEGLNEQSVIDILRTVPHLTSLDIDRTHMSGDTLVALTLPSVGDANTGYQPIIETEPLCPHLEELSLLPDQADPKFPTNLALNMIASRRCRPSDDSGPEPRRPWSILKYCRIEVDDSDSLRRHPDIMKYLEDGLVLETTVEDIDFGESVEF</sequence>
<dbReference type="Gene3D" id="1.20.1280.50">
    <property type="match status" value="1"/>
</dbReference>
<dbReference type="PANTHER" id="PTHR38926">
    <property type="entry name" value="F-BOX DOMAIN CONTAINING PROTEIN, EXPRESSED"/>
    <property type="match status" value="1"/>
</dbReference>
<comment type="caution">
    <text evidence="1">The sequence shown here is derived from an EMBL/GenBank/DDBJ whole genome shotgun (WGS) entry which is preliminary data.</text>
</comment>
<accession>A0A4S4L2U7</accession>
<dbReference type="PANTHER" id="PTHR38926:SF5">
    <property type="entry name" value="F-BOX AND LEUCINE-RICH REPEAT PROTEIN 6"/>
    <property type="match status" value="1"/>
</dbReference>
<protein>
    <submittedName>
        <fullName evidence="1">Uncharacterized protein</fullName>
    </submittedName>
</protein>
<evidence type="ECO:0000313" key="2">
    <source>
        <dbReference type="Proteomes" id="UP000308199"/>
    </source>
</evidence>
<dbReference type="Proteomes" id="UP000308199">
    <property type="component" value="Unassembled WGS sequence"/>
</dbReference>
<dbReference type="Gene3D" id="3.80.10.10">
    <property type="entry name" value="Ribonuclease Inhibitor"/>
    <property type="match status" value="1"/>
</dbReference>
<dbReference type="InterPro" id="IPR032675">
    <property type="entry name" value="LRR_dom_sf"/>
</dbReference>
<dbReference type="AlphaFoldDB" id="A0A4S4L2U7"/>
<dbReference type="SUPFAM" id="SSF52047">
    <property type="entry name" value="RNI-like"/>
    <property type="match status" value="1"/>
</dbReference>
<evidence type="ECO:0000313" key="1">
    <source>
        <dbReference type="EMBL" id="THH03800.1"/>
    </source>
</evidence>
<dbReference type="OrthoDB" id="2269034at2759"/>
<reference evidence="1 2" key="1">
    <citation type="submission" date="2019-02" db="EMBL/GenBank/DDBJ databases">
        <title>Genome sequencing of the rare red list fungi Phellinidium pouzarii.</title>
        <authorList>
            <person name="Buettner E."/>
            <person name="Kellner H."/>
        </authorList>
    </citation>
    <scope>NUCLEOTIDE SEQUENCE [LARGE SCALE GENOMIC DNA]</scope>
    <source>
        <strain evidence="1 2">DSM 108285</strain>
    </source>
</reference>
<keyword evidence="2" id="KW-1185">Reference proteome</keyword>
<organism evidence="1 2">
    <name type="scientific">Phellinidium pouzarii</name>
    <dbReference type="NCBI Taxonomy" id="167371"/>
    <lineage>
        <taxon>Eukaryota</taxon>
        <taxon>Fungi</taxon>
        <taxon>Dikarya</taxon>
        <taxon>Basidiomycota</taxon>
        <taxon>Agaricomycotina</taxon>
        <taxon>Agaricomycetes</taxon>
        <taxon>Hymenochaetales</taxon>
        <taxon>Hymenochaetaceae</taxon>
        <taxon>Phellinidium</taxon>
    </lineage>
</organism>
<gene>
    <name evidence="1" type="ORF">EW145_g5998</name>
</gene>
<proteinExistence type="predicted"/>
<dbReference type="EMBL" id="SGPK01000411">
    <property type="protein sequence ID" value="THH03800.1"/>
    <property type="molecule type" value="Genomic_DNA"/>
</dbReference>
<name>A0A4S4L2U7_9AGAM</name>